<evidence type="ECO:0000256" key="2">
    <source>
        <dbReference type="ARBA" id="ARBA00023157"/>
    </source>
</evidence>
<dbReference type="InterPro" id="IPR013098">
    <property type="entry name" value="Ig_I-set"/>
</dbReference>
<protein>
    <submittedName>
        <fullName evidence="4">DSCAM</fullName>
    </submittedName>
</protein>
<dbReference type="GO" id="GO:0016020">
    <property type="term" value="C:membrane"/>
    <property type="evidence" value="ECO:0007669"/>
    <property type="project" value="UniProtKB-SubCell"/>
</dbReference>
<dbReference type="PANTHER" id="PTHR44170:SF6">
    <property type="entry name" value="CONTACTIN"/>
    <property type="match status" value="1"/>
</dbReference>
<dbReference type="SMART" id="SM00409">
    <property type="entry name" value="IG"/>
    <property type="match status" value="2"/>
</dbReference>
<dbReference type="InterPro" id="IPR003598">
    <property type="entry name" value="Ig_sub2"/>
</dbReference>
<dbReference type="OrthoDB" id="5982258at2759"/>
<evidence type="ECO:0000256" key="1">
    <source>
        <dbReference type="ARBA" id="ARBA00022737"/>
    </source>
</evidence>
<keyword evidence="2" id="KW-1015">Disulfide bond</keyword>
<dbReference type="Pfam" id="PF07679">
    <property type="entry name" value="I-set"/>
    <property type="match status" value="1"/>
</dbReference>
<evidence type="ECO:0000313" key="4">
    <source>
        <dbReference type="EMBL" id="CAF2940590.1"/>
    </source>
</evidence>
<dbReference type="Proteomes" id="UP000675881">
    <property type="component" value="Chromosome 5"/>
</dbReference>
<keyword evidence="5" id="KW-1185">Reference proteome</keyword>
<sequence>MESIIVELKTNSGSSLVEMLKIQAVVDEEYSVTVRDAYVIRGNTAILRCEIPSYVADYVHVTSWVHEEGTAIEIFPRKDPRGKYTLLQSGALLVHHTSSYDTYKKYICKTEHTLTGLRKRSSAEARIILTDPKGPVIPKVIEPRTQQLEIRHWIGEDILLPCVSQGFPVPESTWFKKMQRVSDKSFPQLVSNFIWRFSSCIKSQSQMQVSTQESIPCNKIVDLNRPSFFSCTTSGSPIQSLVWLKNGEPLEDKSGIRYSKSENGTLIILSVQEGDEGLYQCVIQNELDFAQATGSLQLGGKILSF</sequence>
<dbReference type="PANTHER" id="PTHR44170">
    <property type="entry name" value="PROTEIN SIDEKICK"/>
    <property type="match status" value="1"/>
</dbReference>
<feature type="domain" description="Ig-like" evidence="3">
    <location>
        <begin position="28"/>
        <end position="124"/>
    </location>
</feature>
<feature type="domain" description="Ig-like" evidence="3">
    <location>
        <begin position="187"/>
        <end position="297"/>
    </location>
</feature>
<dbReference type="SMART" id="SM00408">
    <property type="entry name" value="IGc2"/>
    <property type="match status" value="1"/>
</dbReference>
<dbReference type="InterPro" id="IPR036179">
    <property type="entry name" value="Ig-like_dom_sf"/>
</dbReference>
<organism evidence="4 5">
    <name type="scientific">Lepeophtheirus salmonis</name>
    <name type="common">Salmon louse</name>
    <name type="synonym">Caligus salmonis</name>
    <dbReference type="NCBI Taxonomy" id="72036"/>
    <lineage>
        <taxon>Eukaryota</taxon>
        <taxon>Metazoa</taxon>
        <taxon>Ecdysozoa</taxon>
        <taxon>Arthropoda</taxon>
        <taxon>Crustacea</taxon>
        <taxon>Multicrustacea</taxon>
        <taxon>Hexanauplia</taxon>
        <taxon>Copepoda</taxon>
        <taxon>Siphonostomatoida</taxon>
        <taxon>Caligidae</taxon>
        <taxon>Lepeophtheirus</taxon>
    </lineage>
</organism>
<reference evidence="4" key="1">
    <citation type="submission" date="2021-02" db="EMBL/GenBank/DDBJ databases">
        <authorList>
            <person name="Bekaert M."/>
        </authorList>
    </citation>
    <scope>NUCLEOTIDE SEQUENCE</scope>
    <source>
        <strain evidence="4">IoA-00</strain>
    </source>
</reference>
<proteinExistence type="predicted"/>
<dbReference type="SUPFAM" id="SSF48726">
    <property type="entry name" value="Immunoglobulin"/>
    <property type="match status" value="2"/>
</dbReference>
<accession>A0A7R8H8E6</accession>
<dbReference type="PROSITE" id="PS50835">
    <property type="entry name" value="IG_LIKE"/>
    <property type="match status" value="2"/>
</dbReference>
<dbReference type="AlphaFoldDB" id="A0A7R8H8E6"/>
<dbReference type="Gene3D" id="2.60.40.10">
    <property type="entry name" value="Immunoglobulins"/>
    <property type="match status" value="2"/>
</dbReference>
<evidence type="ECO:0000259" key="3">
    <source>
        <dbReference type="PROSITE" id="PS50835"/>
    </source>
</evidence>
<name>A0A7R8H8E6_LEPSM</name>
<dbReference type="EMBL" id="HG994584">
    <property type="protein sequence ID" value="CAF2940590.1"/>
    <property type="molecule type" value="Genomic_DNA"/>
</dbReference>
<dbReference type="InterPro" id="IPR013783">
    <property type="entry name" value="Ig-like_fold"/>
</dbReference>
<keyword evidence="1" id="KW-0677">Repeat</keyword>
<gene>
    <name evidence="4" type="ORF">LSAA_10421</name>
</gene>
<dbReference type="GO" id="GO:0098609">
    <property type="term" value="P:cell-cell adhesion"/>
    <property type="evidence" value="ECO:0007669"/>
    <property type="project" value="TreeGrafter"/>
</dbReference>
<evidence type="ECO:0000313" key="5">
    <source>
        <dbReference type="Proteomes" id="UP000675881"/>
    </source>
</evidence>
<dbReference type="InterPro" id="IPR007110">
    <property type="entry name" value="Ig-like_dom"/>
</dbReference>
<dbReference type="InterPro" id="IPR003599">
    <property type="entry name" value="Ig_sub"/>
</dbReference>